<sequence>MAAAVRAGDTGSFGWFLSLGATPEAVAVLNDQPVIFTVLLIVLTVLIFQGGILWYIHHATMKPEQRKAKAEKKAKKKKSAPAKK</sequence>
<dbReference type="Proteomes" id="UP001583280">
    <property type="component" value="Unassembled WGS sequence"/>
</dbReference>
<keyword evidence="2" id="KW-0812">Transmembrane</keyword>
<reference evidence="3 4" key="1">
    <citation type="journal article" date="2024" name="IMA Fungus">
        <title>IMA Genome - F19 : A genome assembly and annotation guide to empower mycologists, including annotated draft genome sequences of Ceratocystis pirilliformis, Diaporthe australafricana, Fusarium ophioides, Paecilomyces lecythidis, and Sporothrix stenoceras.</title>
        <authorList>
            <person name="Aylward J."/>
            <person name="Wilson A.M."/>
            <person name="Visagie C.M."/>
            <person name="Spraker J."/>
            <person name="Barnes I."/>
            <person name="Buitendag C."/>
            <person name="Ceriani C."/>
            <person name="Del Mar Angel L."/>
            <person name="du Plessis D."/>
            <person name="Fuchs T."/>
            <person name="Gasser K."/>
            <person name="Kramer D."/>
            <person name="Li W."/>
            <person name="Munsamy K."/>
            <person name="Piso A."/>
            <person name="Price J.L."/>
            <person name="Sonnekus B."/>
            <person name="Thomas C."/>
            <person name="van der Nest A."/>
            <person name="van Dijk A."/>
            <person name="van Heerden A."/>
            <person name="van Vuuren N."/>
            <person name="Yilmaz N."/>
            <person name="Duong T.A."/>
            <person name="van der Merwe N.A."/>
            <person name="Wingfield M.J."/>
            <person name="Wingfield B.D."/>
        </authorList>
    </citation>
    <scope>NUCLEOTIDE SEQUENCE [LARGE SCALE GENOMIC DNA]</scope>
    <source>
        <strain evidence="3 4">CMW 12675</strain>
    </source>
</reference>
<gene>
    <name evidence="3" type="ORF">Cpir12675_000064</name>
</gene>
<feature type="region of interest" description="Disordered" evidence="1">
    <location>
        <begin position="63"/>
        <end position="84"/>
    </location>
</feature>
<feature type="compositionally biased region" description="Basic residues" evidence="1">
    <location>
        <begin position="69"/>
        <end position="84"/>
    </location>
</feature>
<keyword evidence="4" id="KW-1185">Reference proteome</keyword>
<keyword evidence="2" id="KW-0472">Membrane</keyword>
<comment type="caution">
    <text evidence="3">The sequence shown here is derived from an EMBL/GenBank/DDBJ whole genome shotgun (WGS) entry which is preliminary data.</text>
</comment>
<accession>A0ABR3ZRP8</accession>
<evidence type="ECO:0000256" key="2">
    <source>
        <dbReference type="SAM" id="Phobius"/>
    </source>
</evidence>
<name>A0ABR3ZRP8_9PEZI</name>
<evidence type="ECO:0000256" key="1">
    <source>
        <dbReference type="SAM" id="MobiDB-lite"/>
    </source>
</evidence>
<feature type="transmembrane region" description="Helical" evidence="2">
    <location>
        <begin position="34"/>
        <end position="56"/>
    </location>
</feature>
<dbReference type="EMBL" id="JAWDJO010000001">
    <property type="protein sequence ID" value="KAL1902164.1"/>
    <property type="molecule type" value="Genomic_DNA"/>
</dbReference>
<organism evidence="3 4">
    <name type="scientific">Ceratocystis pirilliformis</name>
    <dbReference type="NCBI Taxonomy" id="259994"/>
    <lineage>
        <taxon>Eukaryota</taxon>
        <taxon>Fungi</taxon>
        <taxon>Dikarya</taxon>
        <taxon>Ascomycota</taxon>
        <taxon>Pezizomycotina</taxon>
        <taxon>Sordariomycetes</taxon>
        <taxon>Hypocreomycetidae</taxon>
        <taxon>Microascales</taxon>
        <taxon>Ceratocystidaceae</taxon>
        <taxon>Ceratocystis</taxon>
    </lineage>
</organism>
<proteinExistence type="predicted"/>
<protein>
    <submittedName>
        <fullName evidence="3">Uncharacterized protein</fullName>
    </submittedName>
</protein>
<evidence type="ECO:0000313" key="3">
    <source>
        <dbReference type="EMBL" id="KAL1902164.1"/>
    </source>
</evidence>
<evidence type="ECO:0000313" key="4">
    <source>
        <dbReference type="Proteomes" id="UP001583280"/>
    </source>
</evidence>
<keyword evidence="2" id="KW-1133">Transmembrane helix</keyword>